<gene>
    <name evidence="13" type="ORF">WH47_02380</name>
</gene>
<evidence type="ECO:0000256" key="9">
    <source>
        <dbReference type="ARBA" id="ARBA00022833"/>
    </source>
</evidence>
<keyword evidence="5" id="KW-0489">Methyltransferase</keyword>
<dbReference type="InterPro" id="IPR037151">
    <property type="entry name" value="AlkB-like_sf"/>
</dbReference>
<dbReference type="OrthoDB" id="271595at2759"/>
<sequence>MEKKLNKKSHCKQKRAYHRLLRDMNIKCCDNSTQYVMLCNAGLMTGFQRETLQDIIDPFVHKYDLVMPPNKSYCFIKFHSIEDAVSAYNKINGRIKINGQDTLLYATFTESVPDCDYSEWSSDFPPGLKLIENVITEEQEKMLLNTINWYNEGLSALKHRKVKHFGYEFQYNSNKIDPDKPITPIPENYHFLKAVFKKYHDVPYEYDQLTINHYLPGQGIPPHIDTHSVFEDNILSLSLGSACIMDFKRENKKAAILLPPRSLLIMSGETRYAWSHGICPRHNDVVKTSNGITTQPRGTRVSFTFRKIRRGDCHCNFPNYCDTKQNYTTTLIDTETALGIENSYVHEVYNKISNHFNETRHKQWPNVSKFLQTLDTSDILLDVGCGNGKYLCSEKHIFKIGCDRSYNLMTICRNKGFEVFLSDCLYLPYKDNSLDAVICIAVIHHLSTHERRKQAIFELARVLRPNGKCLIYVWAKEQEKDSIQTAYIRCNSTKTERNISCTQKLTEYGVTLPVHENRTKFASNDMLVPWKRKEGGNFFRYYHVFEEGELSQLCSEVPSFTMKEVYYDQGNWCVILI</sequence>
<keyword evidence="11" id="KW-0539">Nucleus</keyword>
<feature type="domain" description="Fe2OG dioxygenase" evidence="12">
    <location>
        <begin position="205"/>
        <end position="309"/>
    </location>
</feature>
<dbReference type="Gene3D" id="3.30.70.330">
    <property type="match status" value="1"/>
</dbReference>
<evidence type="ECO:0000256" key="10">
    <source>
        <dbReference type="ARBA" id="ARBA00022884"/>
    </source>
</evidence>
<keyword evidence="14" id="KW-1185">Reference proteome</keyword>
<evidence type="ECO:0000256" key="8">
    <source>
        <dbReference type="ARBA" id="ARBA00022723"/>
    </source>
</evidence>
<accession>A0A0L7RKL6</accession>
<dbReference type="InterPro" id="IPR051422">
    <property type="entry name" value="AlkB_tRNA_MeTrf/Diox"/>
</dbReference>
<dbReference type="Gene3D" id="2.60.120.590">
    <property type="entry name" value="Alpha-ketoglutarate-dependent dioxygenase AlkB-like"/>
    <property type="match status" value="1"/>
</dbReference>
<protein>
    <submittedName>
        <fullName evidence="13">Alkylated DNA repair protein alkB like protein 8</fullName>
    </submittedName>
</protein>
<dbReference type="SUPFAM" id="SSF51197">
    <property type="entry name" value="Clavaminate synthase-like"/>
    <property type="match status" value="1"/>
</dbReference>
<dbReference type="PANTHER" id="PTHR13069">
    <property type="entry name" value="ALKYLATED DNA REPAIR PROTEIN ALKB HOMOLOG 8"/>
    <property type="match status" value="1"/>
</dbReference>
<evidence type="ECO:0000259" key="12">
    <source>
        <dbReference type="PROSITE" id="PS51471"/>
    </source>
</evidence>
<dbReference type="GO" id="GO:0008175">
    <property type="term" value="F:tRNA methyltransferase activity"/>
    <property type="evidence" value="ECO:0007669"/>
    <property type="project" value="UniProtKB-ARBA"/>
</dbReference>
<reference evidence="13 14" key="1">
    <citation type="submission" date="2015-07" db="EMBL/GenBank/DDBJ databases">
        <title>The genome of Habropoda laboriosa.</title>
        <authorList>
            <person name="Pan H."/>
            <person name="Kapheim K."/>
        </authorList>
    </citation>
    <scope>NUCLEOTIDE SEQUENCE [LARGE SCALE GENOMIC DNA]</scope>
    <source>
        <strain evidence="13">0110345459</strain>
    </source>
</reference>
<dbReference type="CDD" id="cd02440">
    <property type="entry name" value="AdoMet_MTases"/>
    <property type="match status" value="1"/>
</dbReference>
<evidence type="ECO:0000256" key="7">
    <source>
        <dbReference type="ARBA" id="ARBA00022691"/>
    </source>
</evidence>
<dbReference type="Pfam" id="PF08241">
    <property type="entry name" value="Methyltransf_11"/>
    <property type="match status" value="1"/>
</dbReference>
<keyword evidence="8" id="KW-0479">Metal-binding</keyword>
<dbReference type="InterPro" id="IPR035979">
    <property type="entry name" value="RBD_domain_sf"/>
</dbReference>
<dbReference type="GO" id="GO:0003723">
    <property type="term" value="F:RNA binding"/>
    <property type="evidence" value="ECO:0007669"/>
    <property type="project" value="UniProtKB-KW"/>
</dbReference>
<dbReference type="GO" id="GO:0008757">
    <property type="term" value="F:S-adenosylmethionine-dependent methyltransferase activity"/>
    <property type="evidence" value="ECO:0007669"/>
    <property type="project" value="InterPro"/>
</dbReference>
<keyword evidence="6" id="KW-0808">Transferase</keyword>
<dbReference type="InterPro" id="IPR005123">
    <property type="entry name" value="Oxoglu/Fe-dep_dioxygenase_dom"/>
</dbReference>
<dbReference type="InterPro" id="IPR012677">
    <property type="entry name" value="Nucleotide-bd_a/b_plait_sf"/>
</dbReference>
<dbReference type="InterPro" id="IPR013216">
    <property type="entry name" value="Methyltransf_11"/>
</dbReference>
<dbReference type="AlphaFoldDB" id="A0A0L7RKL6"/>
<evidence type="ECO:0000256" key="3">
    <source>
        <dbReference type="ARBA" id="ARBA00004496"/>
    </source>
</evidence>
<evidence type="ECO:0000313" key="13">
    <source>
        <dbReference type="EMBL" id="KOC71296.1"/>
    </source>
</evidence>
<dbReference type="Proteomes" id="UP000053825">
    <property type="component" value="Unassembled WGS sequence"/>
</dbReference>
<evidence type="ECO:0000256" key="6">
    <source>
        <dbReference type="ARBA" id="ARBA00022679"/>
    </source>
</evidence>
<comment type="cofactor">
    <cofactor evidence="1">
        <name>Fe(2+)</name>
        <dbReference type="ChEBI" id="CHEBI:29033"/>
    </cofactor>
</comment>
<evidence type="ECO:0000256" key="1">
    <source>
        <dbReference type="ARBA" id="ARBA00001954"/>
    </source>
</evidence>
<name>A0A0L7RKL6_9HYME</name>
<evidence type="ECO:0000256" key="2">
    <source>
        <dbReference type="ARBA" id="ARBA00004123"/>
    </source>
</evidence>
<keyword evidence="4" id="KW-0963">Cytoplasm</keyword>
<dbReference type="GO" id="GO:0005737">
    <property type="term" value="C:cytoplasm"/>
    <property type="evidence" value="ECO:0007669"/>
    <property type="project" value="UniProtKB-SubCell"/>
</dbReference>
<dbReference type="SUPFAM" id="SSF53335">
    <property type="entry name" value="S-adenosyl-L-methionine-dependent methyltransferases"/>
    <property type="match status" value="1"/>
</dbReference>
<dbReference type="EMBL" id="KQ414573">
    <property type="protein sequence ID" value="KOC71296.1"/>
    <property type="molecule type" value="Genomic_DNA"/>
</dbReference>
<dbReference type="SUPFAM" id="SSF54928">
    <property type="entry name" value="RNA-binding domain, RBD"/>
    <property type="match status" value="1"/>
</dbReference>
<organism evidence="13 14">
    <name type="scientific">Habropoda laboriosa</name>
    <dbReference type="NCBI Taxonomy" id="597456"/>
    <lineage>
        <taxon>Eukaryota</taxon>
        <taxon>Metazoa</taxon>
        <taxon>Ecdysozoa</taxon>
        <taxon>Arthropoda</taxon>
        <taxon>Hexapoda</taxon>
        <taxon>Insecta</taxon>
        <taxon>Pterygota</taxon>
        <taxon>Neoptera</taxon>
        <taxon>Endopterygota</taxon>
        <taxon>Hymenoptera</taxon>
        <taxon>Apocrita</taxon>
        <taxon>Aculeata</taxon>
        <taxon>Apoidea</taxon>
        <taxon>Anthophila</taxon>
        <taxon>Apidae</taxon>
        <taxon>Habropoda</taxon>
    </lineage>
</organism>
<evidence type="ECO:0000256" key="11">
    <source>
        <dbReference type="ARBA" id="ARBA00023242"/>
    </source>
</evidence>
<dbReference type="Pfam" id="PF13532">
    <property type="entry name" value="2OG-FeII_Oxy_2"/>
    <property type="match status" value="1"/>
</dbReference>
<comment type="subcellular location">
    <subcellularLocation>
        <location evidence="3">Cytoplasm</location>
    </subcellularLocation>
    <subcellularLocation>
        <location evidence="2">Nucleus</location>
    </subcellularLocation>
</comment>
<evidence type="ECO:0000313" key="14">
    <source>
        <dbReference type="Proteomes" id="UP000053825"/>
    </source>
</evidence>
<dbReference type="Gene3D" id="3.40.50.150">
    <property type="entry name" value="Vaccinia Virus protein VP39"/>
    <property type="match status" value="1"/>
</dbReference>
<proteinExistence type="predicted"/>
<dbReference type="CDD" id="cd12431">
    <property type="entry name" value="RRM_ALKBH8"/>
    <property type="match status" value="1"/>
</dbReference>
<keyword evidence="10" id="KW-0694">RNA-binding</keyword>
<keyword evidence="7" id="KW-0949">S-adenosyl-L-methionine</keyword>
<dbReference type="STRING" id="597456.A0A0L7RKL6"/>
<dbReference type="GO" id="GO:0046872">
    <property type="term" value="F:metal ion binding"/>
    <property type="evidence" value="ECO:0007669"/>
    <property type="project" value="UniProtKB-KW"/>
</dbReference>
<keyword evidence="9" id="KW-0862">Zinc</keyword>
<dbReference type="InterPro" id="IPR027450">
    <property type="entry name" value="AlkB-like"/>
</dbReference>
<dbReference type="PROSITE" id="PS51471">
    <property type="entry name" value="FE2OG_OXY"/>
    <property type="match status" value="1"/>
</dbReference>
<dbReference type="InterPro" id="IPR029063">
    <property type="entry name" value="SAM-dependent_MTases_sf"/>
</dbReference>
<dbReference type="PANTHER" id="PTHR13069:SF21">
    <property type="entry name" value="ALKYLATED DNA REPAIR PROTEIN ALKB HOMOLOG 8"/>
    <property type="match status" value="1"/>
</dbReference>
<evidence type="ECO:0000256" key="4">
    <source>
        <dbReference type="ARBA" id="ARBA00022490"/>
    </source>
</evidence>
<evidence type="ECO:0000256" key="5">
    <source>
        <dbReference type="ARBA" id="ARBA00022603"/>
    </source>
</evidence>
<dbReference type="GO" id="GO:0006400">
    <property type="term" value="P:tRNA modification"/>
    <property type="evidence" value="ECO:0007669"/>
    <property type="project" value="UniProtKB-ARBA"/>
</dbReference>
<dbReference type="GO" id="GO:0032259">
    <property type="term" value="P:methylation"/>
    <property type="evidence" value="ECO:0007669"/>
    <property type="project" value="UniProtKB-KW"/>
</dbReference>
<dbReference type="InterPro" id="IPR034256">
    <property type="entry name" value="ALKBH8_RRM"/>
</dbReference>